<dbReference type="InterPro" id="IPR036465">
    <property type="entry name" value="vWFA_dom_sf"/>
</dbReference>
<keyword evidence="1" id="KW-0732">Signal</keyword>
<dbReference type="SMART" id="SM00327">
    <property type="entry name" value="VWA"/>
    <property type="match status" value="1"/>
</dbReference>
<evidence type="ECO:0000256" key="1">
    <source>
        <dbReference type="SAM" id="SignalP"/>
    </source>
</evidence>
<evidence type="ECO:0000313" key="3">
    <source>
        <dbReference type="EMBL" id="WNX29087.1"/>
    </source>
</evidence>
<reference evidence="3" key="1">
    <citation type="submission" date="2023-10" db="EMBL/GenBank/DDBJ databases">
        <title>A vampire's tale: a novel family of anti-platelet proteins from the marine snail Cumia reticulata.</title>
        <authorList>
            <person name="Modica M.V."/>
            <person name="Gerdol M."/>
            <person name="Fracarossi D."/>
            <person name="Cervelli M."/>
            <person name="Reinoso Sanchez J.F."/>
            <person name="Leone S."/>
            <person name="Tartaglia G."/>
            <person name="Milanetti E."/>
            <person name="Vassalli Q.A."/>
            <person name="Ruggeri Z.M."/>
            <person name="Oliverio M."/>
        </authorList>
    </citation>
    <scope>NUCLEOTIDE SEQUENCE</scope>
</reference>
<dbReference type="AlphaFoldDB" id="A0AA96V2E3"/>
<organism evidence="3">
    <name type="scientific">Colubraria reticulata</name>
    <dbReference type="NCBI Taxonomy" id="604273"/>
    <lineage>
        <taxon>Eukaryota</taxon>
        <taxon>Metazoa</taxon>
        <taxon>Spiralia</taxon>
        <taxon>Lophotrochozoa</taxon>
        <taxon>Mollusca</taxon>
        <taxon>Gastropoda</taxon>
        <taxon>Caenogastropoda</taxon>
        <taxon>Neogastropoda</taxon>
        <taxon>Buccinoidea</taxon>
        <taxon>Buccinidae</taxon>
        <taxon>Colubraria</taxon>
    </lineage>
</organism>
<proteinExistence type="evidence at transcript level"/>
<dbReference type="Gene3D" id="3.40.50.410">
    <property type="entry name" value="von Willebrand factor, type A domain"/>
    <property type="match status" value="1"/>
</dbReference>
<name>A0AA96V2E3_9CAEN</name>
<dbReference type="InterPro" id="IPR050525">
    <property type="entry name" value="ECM_Assembly_Org"/>
</dbReference>
<dbReference type="EMBL" id="OR651424">
    <property type="protein sequence ID" value="WNX29087.1"/>
    <property type="molecule type" value="mRNA"/>
</dbReference>
<feature type="chain" id="PRO_5041708716" evidence="1">
    <location>
        <begin position="20"/>
        <end position="420"/>
    </location>
</feature>
<sequence length="420" mass="47806">MMRSVFLLAIVTCSAVVLAQRDREREPRDNTMRECFGKVADVFFVLDSSSSIYVMDYRTVLDFVSQVITRFDVSRDDTRVGALTFSDDFQVGFDLNNFPSKGQVLASINERTLPYRTGMTKTDLAIRRVRQDSQFRNDITKVIVVITDGGSWSPAETRRQSDLARQAGFHMVVVGVGQYLDEQEWRAIASDPDNDYIFNITNFNFLESIRDSLPRRICLMPPIIIGGECRVRENADLLFLAGANGKNDALDVAEGLSDSFRPSDRMRVSYIMEACQEDAIDSGFEGPGRYCNRHGDALPQDEDTYLNLVSRLRSQARSMRDARQANQVAVLFVDDQFLSENRFRILQEVRNAMQFDGISIIVVDLGVRSFRNLVISMTSHRENIINYNTFEDQGLQQSVQDILDRVCEYANFRFGEVIPS</sequence>
<protein>
    <submittedName>
        <fullName evidence="3">VWACP-4</fullName>
    </submittedName>
</protein>
<dbReference type="PANTHER" id="PTHR24020:SF20">
    <property type="entry name" value="PH DOMAIN-CONTAINING PROTEIN"/>
    <property type="match status" value="1"/>
</dbReference>
<dbReference type="Pfam" id="PF00092">
    <property type="entry name" value="VWA"/>
    <property type="match status" value="1"/>
</dbReference>
<accession>A0AA96V2E3</accession>
<dbReference type="PRINTS" id="PR00453">
    <property type="entry name" value="VWFADOMAIN"/>
</dbReference>
<dbReference type="InterPro" id="IPR002035">
    <property type="entry name" value="VWF_A"/>
</dbReference>
<dbReference type="SUPFAM" id="SSF53300">
    <property type="entry name" value="vWA-like"/>
    <property type="match status" value="2"/>
</dbReference>
<evidence type="ECO:0000259" key="2">
    <source>
        <dbReference type="PROSITE" id="PS50234"/>
    </source>
</evidence>
<dbReference type="PROSITE" id="PS50234">
    <property type="entry name" value="VWFA"/>
    <property type="match status" value="1"/>
</dbReference>
<dbReference type="PANTHER" id="PTHR24020">
    <property type="entry name" value="COLLAGEN ALPHA"/>
    <property type="match status" value="1"/>
</dbReference>
<feature type="domain" description="VWFA" evidence="2">
    <location>
        <begin position="41"/>
        <end position="213"/>
    </location>
</feature>
<feature type="signal peptide" evidence="1">
    <location>
        <begin position="1"/>
        <end position="19"/>
    </location>
</feature>